<dbReference type="GO" id="GO:0022857">
    <property type="term" value="F:transmembrane transporter activity"/>
    <property type="evidence" value="ECO:0007669"/>
    <property type="project" value="InterPro"/>
</dbReference>
<dbReference type="HOGENOM" id="CLU_050494_0_0_9"/>
<protein>
    <submittedName>
        <fullName evidence="11">Putative ABC-type cobalamin Fe3+-siderophores transport system permease component</fullName>
    </submittedName>
</protein>
<evidence type="ECO:0000256" key="3">
    <source>
        <dbReference type="ARBA" id="ARBA00022448"/>
    </source>
</evidence>
<dbReference type="PANTHER" id="PTHR30472:SF19">
    <property type="entry name" value="PETROBACTIN IMPORT SYSTEM PERMEASE PROTEIN YCLO"/>
    <property type="match status" value="1"/>
</dbReference>
<comment type="subcellular location">
    <subcellularLocation>
        <location evidence="1">Cell membrane</location>
        <topology evidence="1">Multi-pass membrane protein</topology>
    </subcellularLocation>
</comment>
<reference evidence="11 12" key="1">
    <citation type="journal article" date="2005" name="Proc. Natl. Acad. Sci. U.S.A.">
        <title>Whole genome sequence of Staphylococcus saprophyticus reveals the pathogenesis of uncomplicated urinary tract infection.</title>
        <authorList>
            <person name="Kuroda M."/>
            <person name="Yamashita A."/>
            <person name="Hirakawa H."/>
            <person name="Kumano M."/>
            <person name="Morikawa K."/>
            <person name="Higashide M."/>
            <person name="Maruyama A."/>
            <person name="Inose Y."/>
            <person name="Matoba K."/>
            <person name="Toh H."/>
            <person name="Kuhara S."/>
            <person name="Hattori M."/>
            <person name="Ohta T."/>
        </authorList>
    </citation>
    <scope>NUCLEOTIDE SEQUENCE [LARGE SCALE GENOMIC DNA]</scope>
    <source>
        <strain evidence="12">ATCC 15305 / DSM 20229 / NCIMB 8711 / NCTC 7292 / S-41</strain>
    </source>
</reference>
<dbReference type="OrthoDB" id="9796260at2"/>
<dbReference type="GO" id="GO:0033214">
    <property type="term" value="P:siderophore-iron import into cell"/>
    <property type="evidence" value="ECO:0007669"/>
    <property type="project" value="TreeGrafter"/>
</dbReference>
<gene>
    <name evidence="11" type="ordered locus">SSP1983</name>
</gene>
<dbReference type="FunFam" id="1.10.3470.10:FF:000004">
    <property type="entry name" value="Iron compound ABC transporter, permease"/>
    <property type="match status" value="1"/>
</dbReference>
<keyword evidence="3" id="KW-0813">Transport</keyword>
<feature type="transmembrane region" description="Helical" evidence="10">
    <location>
        <begin position="131"/>
        <end position="157"/>
    </location>
</feature>
<dbReference type="Proteomes" id="UP000006371">
    <property type="component" value="Chromosome"/>
</dbReference>
<keyword evidence="7 10" id="KW-1133">Transmembrane helix</keyword>
<dbReference type="AlphaFoldDB" id="Q49VT2"/>
<evidence type="ECO:0000256" key="5">
    <source>
        <dbReference type="ARBA" id="ARBA00022496"/>
    </source>
</evidence>
<dbReference type="GO" id="GO:0005886">
    <property type="term" value="C:plasma membrane"/>
    <property type="evidence" value="ECO:0007669"/>
    <property type="project" value="UniProtKB-SubCell"/>
</dbReference>
<name>Q49VT2_STAS1</name>
<evidence type="ECO:0000256" key="1">
    <source>
        <dbReference type="ARBA" id="ARBA00004651"/>
    </source>
</evidence>
<feature type="transmembrane region" description="Helical" evidence="10">
    <location>
        <begin position="44"/>
        <end position="64"/>
    </location>
</feature>
<dbReference type="PATRIC" id="fig|342451.11.peg.1977"/>
<comment type="similarity">
    <text evidence="2">Belongs to the binding-protein-dependent transport system permease family. FecCD subfamily.</text>
</comment>
<keyword evidence="5" id="KW-0406">Ion transport</keyword>
<feature type="transmembrane region" description="Helical" evidence="10">
    <location>
        <begin position="12"/>
        <end position="32"/>
    </location>
</feature>
<proteinExistence type="inferred from homology"/>
<feature type="transmembrane region" description="Helical" evidence="10">
    <location>
        <begin position="178"/>
        <end position="199"/>
    </location>
</feature>
<keyword evidence="8" id="KW-0408">Iron</keyword>
<feature type="transmembrane region" description="Helical" evidence="10">
    <location>
        <begin position="106"/>
        <end position="125"/>
    </location>
</feature>
<keyword evidence="5" id="KW-0410">Iron transport</keyword>
<sequence length="319" mass="35354">MQISAKSKLFTLIAITVVIAGLYLIIGIDFEIFQYQFTSRLRKLILMILVGGAIAASVVIFQAITTNRLLTPSIMGLDAVYMFVKVLIVFVFGVQSVFVTNLYISFLISLIVMIGFSLLLFQGIFRIGNVSVYLILLVGIILGTFFRSITGFLELIINPEDFLAVQSAMFANFDASNTKLVTLCGVILIILIMITVYAIPYLDVLLLGRDQAINLGISYQTLTRILLILVAILVSISTALVGPITFLGLLTVNLAHELMKTYQHKYILPATICISWISLFLAQAIVENFFEATTQVSIIIDLVGGSYFIYLLIKRRHAN</sequence>
<dbReference type="eggNOG" id="COG4605">
    <property type="taxonomic scope" value="Bacteria"/>
</dbReference>
<dbReference type="Gene3D" id="1.10.3470.10">
    <property type="entry name" value="ABC transporter involved in vitamin B12 uptake, BtuC"/>
    <property type="match status" value="1"/>
</dbReference>
<keyword evidence="4" id="KW-1003">Cell membrane</keyword>
<feature type="transmembrane region" description="Helical" evidence="10">
    <location>
        <begin position="225"/>
        <end position="254"/>
    </location>
</feature>
<feature type="transmembrane region" description="Helical" evidence="10">
    <location>
        <begin position="292"/>
        <end position="313"/>
    </location>
</feature>
<keyword evidence="9 10" id="KW-0472">Membrane</keyword>
<dbReference type="EMBL" id="AP008934">
    <property type="protein sequence ID" value="BAE19128.1"/>
    <property type="molecule type" value="Genomic_DNA"/>
</dbReference>
<dbReference type="InterPro" id="IPR037294">
    <property type="entry name" value="ABC_BtuC-like"/>
</dbReference>
<dbReference type="PANTHER" id="PTHR30472">
    <property type="entry name" value="FERRIC ENTEROBACTIN TRANSPORT SYSTEM PERMEASE PROTEIN"/>
    <property type="match status" value="1"/>
</dbReference>
<evidence type="ECO:0000256" key="10">
    <source>
        <dbReference type="SAM" id="Phobius"/>
    </source>
</evidence>
<evidence type="ECO:0000256" key="6">
    <source>
        <dbReference type="ARBA" id="ARBA00022692"/>
    </source>
</evidence>
<evidence type="ECO:0000313" key="12">
    <source>
        <dbReference type="Proteomes" id="UP000006371"/>
    </source>
</evidence>
<dbReference type="KEGG" id="ssp:SSP1983"/>
<feature type="transmembrane region" description="Helical" evidence="10">
    <location>
        <begin position="79"/>
        <end position="99"/>
    </location>
</feature>
<organism evidence="11 12">
    <name type="scientific">Staphylococcus saprophyticus subsp. saprophyticus (strain ATCC 15305 / DSM 20229 / NCIMB 8711 / NCTC 7292 / S-41)</name>
    <dbReference type="NCBI Taxonomy" id="342451"/>
    <lineage>
        <taxon>Bacteria</taxon>
        <taxon>Bacillati</taxon>
        <taxon>Bacillota</taxon>
        <taxon>Bacilli</taxon>
        <taxon>Bacillales</taxon>
        <taxon>Staphylococcaceae</taxon>
        <taxon>Staphylococcus</taxon>
    </lineage>
</organism>
<evidence type="ECO:0000256" key="9">
    <source>
        <dbReference type="ARBA" id="ARBA00023136"/>
    </source>
</evidence>
<dbReference type="InterPro" id="IPR000522">
    <property type="entry name" value="ABC_transptr_permease_BtuC"/>
</dbReference>
<feature type="transmembrane region" description="Helical" evidence="10">
    <location>
        <begin position="266"/>
        <end position="286"/>
    </location>
</feature>
<evidence type="ECO:0000256" key="8">
    <source>
        <dbReference type="ARBA" id="ARBA00023004"/>
    </source>
</evidence>
<keyword evidence="12" id="KW-1185">Reference proteome</keyword>
<keyword evidence="6 10" id="KW-0812">Transmembrane</keyword>
<dbReference type="SUPFAM" id="SSF81345">
    <property type="entry name" value="ABC transporter involved in vitamin B12 uptake, BtuC"/>
    <property type="match status" value="1"/>
</dbReference>
<dbReference type="Pfam" id="PF01032">
    <property type="entry name" value="FecCD"/>
    <property type="match status" value="1"/>
</dbReference>
<evidence type="ECO:0000313" key="11">
    <source>
        <dbReference type="EMBL" id="BAE19128.1"/>
    </source>
</evidence>
<evidence type="ECO:0000256" key="4">
    <source>
        <dbReference type="ARBA" id="ARBA00022475"/>
    </source>
</evidence>
<dbReference type="RefSeq" id="WP_011303646.1">
    <property type="nucleotide sequence ID" value="NC_007350.1"/>
</dbReference>
<dbReference type="GeneID" id="3616794"/>
<evidence type="ECO:0000256" key="2">
    <source>
        <dbReference type="ARBA" id="ARBA00007935"/>
    </source>
</evidence>
<evidence type="ECO:0000256" key="7">
    <source>
        <dbReference type="ARBA" id="ARBA00022989"/>
    </source>
</evidence>
<accession>Q49VT2</accession>